<proteinExistence type="inferred from homology"/>
<organism evidence="9 10">
    <name type="scientific">Chloropicon roscoffensis</name>
    <dbReference type="NCBI Taxonomy" id="1461544"/>
    <lineage>
        <taxon>Eukaryota</taxon>
        <taxon>Viridiplantae</taxon>
        <taxon>Chlorophyta</taxon>
        <taxon>Chloropicophyceae</taxon>
        <taxon>Chloropicales</taxon>
        <taxon>Chloropicaceae</taxon>
        <taxon>Chloropicon</taxon>
    </lineage>
</organism>
<sequence length="484" mass="53673">MKMKPSRGEGKRRGTGQRGRVGGGGGDRSRKSYAHHQAGGIVSELLRAKEQRRGGASIKSLVYANDIQSKKQVYALCCETLRHLELIKEVLRRAKFSLGPHKSEKTADGDEGSFVDTGAASTRKACVVYVWVYELLFGRWDGIQEGRRFAPVASKESSLREAHKVVMADTSSGKSPAPLTPTQQKVFPRYVRVNTLKIQVDEALRQLVEEYGEESVKKNPYLDDVIELPPNVTDFYGHRLVRGGSLVQQGLSSCMPVHALEPLGGDWTLIDACSAPGNKTTQLAAHLASAGEAGGCQGKIFAFDLDPIRFERLRKNVRHCGAGRIVTPELRDFLGVDPSKEERFREVRGILLDPSCSGSGTVHSRGDYLIAGGSKNQERTEQDKRRVDTLASFQEKCLRHALSFPKVERVVYSTCSIHVRENEQVVASVLAEAERLGFELERALPQWPRRGFPLFEGCDNLVRVNPNKDKTDGFFLALFVRAPR</sequence>
<feature type="region of interest" description="Disordered" evidence="7">
    <location>
        <begin position="1"/>
        <end position="34"/>
    </location>
</feature>
<feature type="binding site" evidence="6">
    <location>
        <position position="304"/>
    </location>
    <ligand>
        <name>S-adenosyl-L-methionine</name>
        <dbReference type="ChEBI" id="CHEBI:59789"/>
    </ligand>
</feature>
<keyword evidence="4 6" id="KW-0694">RNA-binding</keyword>
<dbReference type="GO" id="GO:0005730">
    <property type="term" value="C:nucleolus"/>
    <property type="evidence" value="ECO:0007669"/>
    <property type="project" value="TreeGrafter"/>
</dbReference>
<dbReference type="Gene3D" id="3.40.50.150">
    <property type="entry name" value="Vaccinia Virus protein VP39"/>
    <property type="match status" value="1"/>
</dbReference>
<dbReference type="SUPFAM" id="SSF53335">
    <property type="entry name" value="S-adenosyl-L-methionine-dependent methyltransferases"/>
    <property type="match status" value="1"/>
</dbReference>
<dbReference type="InterPro" id="IPR049560">
    <property type="entry name" value="MeTrfase_RsmB-F_NOP2_cat"/>
</dbReference>
<dbReference type="PROSITE" id="PS51686">
    <property type="entry name" value="SAM_MT_RSMB_NOP"/>
    <property type="match status" value="1"/>
</dbReference>
<dbReference type="CDD" id="cd02440">
    <property type="entry name" value="AdoMet_MTases"/>
    <property type="match status" value="1"/>
</dbReference>
<dbReference type="PANTHER" id="PTHR22807">
    <property type="entry name" value="NOP2 YEAST -RELATED NOL1/NOP2/FMU SUN DOMAIN-CONTAINING"/>
    <property type="match status" value="1"/>
</dbReference>
<dbReference type="InterPro" id="IPR001678">
    <property type="entry name" value="MeTrfase_RsmB-F_NOP2_dom"/>
</dbReference>
<evidence type="ECO:0000256" key="1">
    <source>
        <dbReference type="ARBA" id="ARBA00022603"/>
    </source>
</evidence>
<feature type="binding site" evidence="6">
    <location>
        <begin position="273"/>
        <end position="279"/>
    </location>
    <ligand>
        <name>S-adenosyl-L-methionine</name>
        <dbReference type="ChEBI" id="CHEBI:59789"/>
    </ligand>
</feature>
<dbReference type="EMBL" id="CP151501">
    <property type="protein sequence ID" value="WZN58576.1"/>
    <property type="molecule type" value="Genomic_DNA"/>
</dbReference>
<evidence type="ECO:0000313" key="10">
    <source>
        <dbReference type="Proteomes" id="UP001472866"/>
    </source>
</evidence>
<dbReference type="GO" id="GO:0070475">
    <property type="term" value="P:rRNA base methylation"/>
    <property type="evidence" value="ECO:0007669"/>
    <property type="project" value="TreeGrafter"/>
</dbReference>
<evidence type="ECO:0000256" key="4">
    <source>
        <dbReference type="ARBA" id="ARBA00022884"/>
    </source>
</evidence>
<dbReference type="Proteomes" id="UP001472866">
    <property type="component" value="Chromosome 01"/>
</dbReference>
<feature type="binding site" evidence="6">
    <location>
        <position position="332"/>
    </location>
    <ligand>
        <name>S-adenosyl-L-methionine</name>
        <dbReference type="ChEBI" id="CHEBI:59789"/>
    </ligand>
</feature>
<evidence type="ECO:0000256" key="7">
    <source>
        <dbReference type="SAM" id="MobiDB-lite"/>
    </source>
</evidence>
<dbReference type="Pfam" id="PF01189">
    <property type="entry name" value="Methyltr_RsmB-F"/>
    <property type="match status" value="1"/>
</dbReference>
<gene>
    <name evidence="9" type="ORF">HKI87_01g01000</name>
</gene>
<evidence type="ECO:0000256" key="3">
    <source>
        <dbReference type="ARBA" id="ARBA00022691"/>
    </source>
</evidence>
<feature type="domain" description="SAM-dependent MTase RsmB/NOP-type" evidence="8">
    <location>
        <begin position="179"/>
        <end position="482"/>
    </location>
</feature>
<dbReference type="FunFam" id="3.40.50.150:FF:000164">
    <property type="entry name" value="Methyltransferase NSUN5, putative"/>
    <property type="match status" value="1"/>
</dbReference>
<evidence type="ECO:0000256" key="5">
    <source>
        <dbReference type="ARBA" id="ARBA00053002"/>
    </source>
</evidence>
<keyword evidence="1 6" id="KW-0489">Methyltransferase</keyword>
<accession>A0AAX4NYQ1</accession>
<feature type="compositionally biased region" description="Gly residues" evidence="7">
    <location>
        <begin position="16"/>
        <end position="26"/>
    </location>
</feature>
<keyword evidence="10" id="KW-1185">Reference proteome</keyword>
<dbReference type="GO" id="GO:0008173">
    <property type="term" value="F:RNA methyltransferase activity"/>
    <property type="evidence" value="ECO:0007669"/>
    <property type="project" value="InterPro"/>
</dbReference>
<evidence type="ECO:0000256" key="2">
    <source>
        <dbReference type="ARBA" id="ARBA00022679"/>
    </source>
</evidence>
<evidence type="ECO:0000256" key="6">
    <source>
        <dbReference type="PROSITE-ProRule" id="PRU01023"/>
    </source>
</evidence>
<name>A0AAX4NYQ1_9CHLO</name>
<keyword evidence="2 6" id="KW-0808">Transferase</keyword>
<evidence type="ECO:0000259" key="8">
    <source>
        <dbReference type="PROSITE" id="PS51686"/>
    </source>
</evidence>
<keyword evidence="3 6" id="KW-0949">S-adenosyl-L-methionine</keyword>
<dbReference type="Gene3D" id="3.30.70.1170">
    <property type="entry name" value="Sun protein, domain 3"/>
    <property type="match status" value="1"/>
</dbReference>
<dbReference type="GO" id="GO:0003723">
    <property type="term" value="F:RNA binding"/>
    <property type="evidence" value="ECO:0007669"/>
    <property type="project" value="UniProtKB-UniRule"/>
</dbReference>
<feature type="binding site" evidence="6">
    <location>
        <position position="353"/>
    </location>
    <ligand>
        <name>S-adenosyl-L-methionine</name>
        <dbReference type="ChEBI" id="CHEBI:59789"/>
    </ligand>
</feature>
<dbReference type="AlphaFoldDB" id="A0AAX4NYQ1"/>
<comment type="catalytic activity">
    <reaction evidence="5">
        <text>a cytidine in 25S rRNA + S-adenosyl-L-methionine = a 5-methylcytidine in 25S rRNA + S-adenosyl-L-homocysteine + H(+)</text>
        <dbReference type="Rhea" id="RHEA:47780"/>
        <dbReference type="Rhea" id="RHEA-COMP:11911"/>
        <dbReference type="Rhea" id="RHEA-COMP:11912"/>
        <dbReference type="ChEBI" id="CHEBI:15378"/>
        <dbReference type="ChEBI" id="CHEBI:57856"/>
        <dbReference type="ChEBI" id="CHEBI:59789"/>
        <dbReference type="ChEBI" id="CHEBI:74483"/>
        <dbReference type="ChEBI" id="CHEBI:82748"/>
    </reaction>
</comment>
<protein>
    <submittedName>
        <fullName evidence="9">rRNA methyltransferase</fullName>
    </submittedName>
</protein>
<comment type="similarity">
    <text evidence="6">Belongs to the class I-like SAM-binding methyltransferase superfamily. RsmB/NOP family.</text>
</comment>
<reference evidence="9 10" key="1">
    <citation type="submission" date="2024-03" db="EMBL/GenBank/DDBJ databases">
        <title>Complete genome sequence of the green alga Chloropicon roscoffensis RCC1871.</title>
        <authorList>
            <person name="Lemieux C."/>
            <person name="Pombert J.-F."/>
            <person name="Otis C."/>
            <person name="Turmel M."/>
        </authorList>
    </citation>
    <scope>NUCLEOTIDE SEQUENCE [LARGE SCALE GENOMIC DNA]</scope>
    <source>
        <strain evidence="9 10">RCC1871</strain>
    </source>
</reference>
<dbReference type="PANTHER" id="PTHR22807:SF4">
    <property type="entry name" value="28S RRNA (CYTOSINE-C(5))-METHYLTRANSFERASE"/>
    <property type="match status" value="1"/>
</dbReference>
<dbReference type="InterPro" id="IPR029063">
    <property type="entry name" value="SAM-dependent_MTases_sf"/>
</dbReference>
<feature type="active site" description="Nucleophile" evidence="6">
    <location>
        <position position="415"/>
    </location>
</feature>
<feature type="compositionally biased region" description="Basic and acidic residues" evidence="7">
    <location>
        <begin position="1"/>
        <end position="12"/>
    </location>
</feature>
<dbReference type="PRINTS" id="PR02008">
    <property type="entry name" value="RCMTFAMILY"/>
</dbReference>
<evidence type="ECO:0000313" key="9">
    <source>
        <dbReference type="EMBL" id="WZN58576.1"/>
    </source>
</evidence>
<dbReference type="InterPro" id="IPR023267">
    <property type="entry name" value="RCMT"/>
</dbReference>